<dbReference type="ExpressionAtlas" id="U4PRK1">
    <property type="expression patterns" value="baseline"/>
</dbReference>
<sequence>MASAVHLSAHSSLQFSIPPLSRRNGVRVHPLRISNNQGREPPLFIEF</sequence>
<gene>
    <name evidence="1" type="ORF">CELE_ZK180.8</name>
    <name evidence="1 3" type="ORF">ZK180.8</name>
</gene>
<name>U4PRK1_CAEEL</name>
<dbReference type="AlphaFoldDB" id="U4PRK1"/>
<dbReference type="InParanoid" id="U4PRK1"/>
<protein>
    <submittedName>
        <fullName evidence="1">Uncharacterized protein</fullName>
    </submittedName>
</protein>
<dbReference type="EMBL" id="BX284604">
    <property type="protein sequence ID" value="CDH93206.1"/>
    <property type="molecule type" value="Genomic_DNA"/>
</dbReference>
<reference evidence="1 2" key="1">
    <citation type="journal article" date="1998" name="Science">
        <title>Genome sequence of the nematode C. elegans: a platform for investigating biology.</title>
        <authorList>
            <consortium name="The C. elegans sequencing consortium"/>
            <person name="Sulson J.E."/>
            <person name="Waterston R."/>
        </authorList>
    </citation>
    <scope>NUCLEOTIDE SEQUENCE [LARGE SCALE GENOMIC DNA]</scope>
    <source>
        <strain evidence="1 2">Bristol N2</strain>
    </source>
</reference>
<dbReference type="HOGENOM" id="CLU_3175889_0_0_1"/>
<evidence type="ECO:0000313" key="1">
    <source>
        <dbReference type="EMBL" id="CDH93206.1"/>
    </source>
</evidence>
<dbReference type="Bgee" id="WBGene00195011">
    <property type="expression patterns" value="Expressed in pharyngeal muscle cell (C elegans) and 2 other cell types or tissues"/>
</dbReference>
<evidence type="ECO:0000313" key="3">
    <source>
        <dbReference type="WormBase" id="ZK180.8b"/>
    </source>
</evidence>
<dbReference type="AGR" id="WB:WBGene00195011"/>
<organism evidence="1 2">
    <name type="scientific">Caenorhabditis elegans</name>
    <dbReference type="NCBI Taxonomy" id="6239"/>
    <lineage>
        <taxon>Eukaryota</taxon>
        <taxon>Metazoa</taxon>
        <taxon>Ecdysozoa</taxon>
        <taxon>Nematoda</taxon>
        <taxon>Chromadorea</taxon>
        <taxon>Rhabditida</taxon>
        <taxon>Rhabditina</taxon>
        <taxon>Rhabditomorpha</taxon>
        <taxon>Rhabditoidea</taxon>
        <taxon>Rhabditidae</taxon>
        <taxon>Peloderinae</taxon>
        <taxon>Caenorhabditis</taxon>
    </lineage>
</organism>
<accession>U4PRK1</accession>
<keyword evidence="2" id="KW-1185">Reference proteome</keyword>
<proteinExistence type="predicted"/>
<dbReference type="Proteomes" id="UP000001940">
    <property type="component" value="Chromosome IV"/>
</dbReference>
<evidence type="ECO:0000313" key="2">
    <source>
        <dbReference type="Proteomes" id="UP000001940"/>
    </source>
</evidence>
<dbReference type="PaxDb" id="6239-ZK180.8b"/>
<dbReference type="WormBase" id="ZK180.8b">
    <property type="protein sequence ID" value="CE48714"/>
    <property type="gene ID" value="WBGene00195011"/>
</dbReference>